<name>A0A6L2KVK9_TANCI</name>
<sequence length="216" mass="25714">MWLIVTELPDLVIIEQSVKVNQKARILELKQRNDEEHYSDNLYAISIKEDTAVEQQVDDLDNGNLNVYERKVCYNECEKMYAEAVVFIIKKLVRLIDVTLEQWIDLKYDDHTMVGNENKGSVVATWLIRSYKKQFKEYMEIKKQKEEYGLDVGMEYDPSHVDFGKWLASNFSNYMTKDWYRKNALWIYWKRGDDEEVITDNELSNPGKESMLNLWI</sequence>
<evidence type="ECO:0000313" key="1">
    <source>
        <dbReference type="EMBL" id="GEU52637.1"/>
    </source>
</evidence>
<comment type="caution">
    <text evidence="1">The sequence shown here is derived from an EMBL/GenBank/DDBJ whole genome shotgun (WGS) entry which is preliminary data.</text>
</comment>
<accession>A0A6L2KVK9</accession>
<gene>
    <name evidence="1" type="ORF">Tci_024615</name>
</gene>
<protein>
    <submittedName>
        <fullName evidence="1">C2 calcium/lipid-binding domain, CaLB</fullName>
    </submittedName>
</protein>
<dbReference type="AlphaFoldDB" id="A0A6L2KVK9"/>
<dbReference type="EMBL" id="BKCJ010003045">
    <property type="protein sequence ID" value="GEU52637.1"/>
    <property type="molecule type" value="Genomic_DNA"/>
</dbReference>
<organism evidence="1">
    <name type="scientific">Tanacetum cinerariifolium</name>
    <name type="common">Dalmatian daisy</name>
    <name type="synonym">Chrysanthemum cinerariifolium</name>
    <dbReference type="NCBI Taxonomy" id="118510"/>
    <lineage>
        <taxon>Eukaryota</taxon>
        <taxon>Viridiplantae</taxon>
        <taxon>Streptophyta</taxon>
        <taxon>Embryophyta</taxon>
        <taxon>Tracheophyta</taxon>
        <taxon>Spermatophyta</taxon>
        <taxon>Magnoliopsida</taxon>
        <taxon>eudicotyledons</taxon>
        <taxon>Gunneridae</taxon>
        <taxon>Pentapetalae</taxon>
        <taxon>asterids</taxon>
        <taxon>campanulids</taxon>
        <taxon>Asterales</taxon>
        <taxon>Asteraceae</taxon>
        <taxon>Asteroideae</taxon>
        <taxon>Anthemideae</taxon>
        <taxon>Anthemidinae</taxon>
        <taxon>Tanacetum</taxon>
    </lineage>
</organism>
<reference evidence="1" key="1">
    <citation type="journal article" date="2019" name="Sci. Rep.">
        <title>Draft genome of Tanacetum cinerariifolium, the natural source of mosquito coil.</title>
        <authorList>
            <person name="Yamashiro T."/>
            <person name="Shiraishi A."/>
            <person name="Satake H."/>
            <person name="Nakayama K."/>
        </authorList>
    </citation>
    <scope>NUCLEOTIDE SEQUENCE</scope>
</reference>
<proteinExistence type="predicted"/>